<keyword evidence="1" id="KW-1133">Transmembrane helix</keyword>
<accession>A0A1G8UG83</accession>
<protein>
    <submittedName>
        <fullName evidence="2">Uncharacterized protein</fullName>
    </submittedName>
</protein>
<feature type="transmembrane region" description="Helical" evidence="1">
    <location>
        <begin position="38"/>
        <end position="60"/>
    </location>
</feature>
<sequence length="202" mass="22388">MFHFVRDIANGLAEGFYNEADSSKLKIYRTSMQIQIKLFGTLLATMFLFRIVNILVILATGSDLPIATHLHASFGINLIFLGTLLTLSITVLPNHWQKDNILAAYRSSTHIGALFIISGTLHQVVNESTTPKQEIVELSLSFTLQSMAGDSVILAFTVFQLLIGYICIILIAVAVRSFLNSRGDSGQFVEIEHIESLPNFQE</sequence>
<evidence type="ECO:0000313" key="3">
    <source>
        <dbReference type="Proteomes" id="UP000198856"/>
    </source>
</evidence>
<proteinExistence type="predicted"/>
<keyword evidence="1" id="KW-0812">Transmembrane</keyword>
<reference evidence="2 3" key="1">
    <citation type="submission" date="2016-10" db="EMBL/GenBank/DDBJ databases">
        <authorList>
            <person name="de Groot N.N."/>
        </authorList>
    </citation>
    <scope>NUCLEOTIDE SEQUENCE [LARGE SCALE GENOMIC DNA]</scope>
    <source>
        <strain evidence="2 3">IBRC-M10015</strain>
    </source>
</reference>
<name>A0A1G8UG83_9EURY</name>
<feature type="transmembrane region" description="Helical" evidence="1">
    <location>
        <begin position="72"/>
        <end position="92"/>
    </location>
</feature>
<dbReference type="RefSeq" id="WP_092700605.1">
    <property type="nucleotide sequence ID" value="NZ_FNFC01000004.1"/>
</dbReference>
<evidence type="ECO:0000256" key="1">
    <source>
        <dbReference type="SAM" id="Phobius"/>
    </source>
</evidence>
<dbReference type="Proteomes" id="UP000198856">
    <property type="component" value="Unassembled WGS sequence"/>
</dbReference>
<dbReference type="EMBL" id="FNFC01000004">
    <property type="protein sequence ID" value="SDJ52748.1"/>
    <property type="molecule type" value="Genomic_DNA"/>
</dbReference>
<feature type="transmembrane region" description="Helical" evidence="1">
    <location>
        <begin position="152"/>
        <end position="175"/>
    </location>
</feature>
<dbReference type="AlphaFoldDB" id="A0A1G8UG83"/>
<keyword evidence="3" id="KW-1185">Reference proteome</keyword>
<keyword evidence="1" id="KW-0472">Membrane</keyword>
<evidence type="ECO:0000313" key="2">
    <source>
        <dbReference type="EMBL" id="SDJ52748.1"/>
    </source>
</evidence>
<dbReference type="STRING" id="890420.SAMN05216226_104242"/>
<organism evidence="2 3">
    <name type="scientific">Halovenus aranensis</name>
    <dbReference type="NCBI Taxonomy" id="890420"/>
    <lineage>
        <taxon>Archaea</taxon>
        <taxon>Methanobacteriati</taxon>
        <taxon>Methanobacteriota</taxon>
        <taxon>Stenosarchaea group</taxon>
        <taxon>Halobacteria</taxon>
        <taxon>Halobacteriales</taxon>
        <taxon>Haloarculaceae</taxon>
        <taxon>Halovenus</taxon>
    </lineage>
</organism>
<gene>
    <name evidence="2" type="ORF">SAMN05216226_104242</name>
</gene>